<dbReference type="InterPro" id="IPR001806">
    <property type="entry name" value="Small_GTPase"/>
</dbReference>
<dbReference type="SMART" id="SM00173">
    <property type="entry name" value="RAS"/>
    <property type="match status" value="1"/>
</dbReference>
<reference evidence="2" key="1">
    <citation type="submission" date="2023-07" db="EMBL/GenBank/DDBJ databases">
        <authorList>
            <consortium name="AG Swart"/>
            <person name="Singh M."/>
            <person name="Singh A."/>
            <person name="Seah K."/>
            <person name="Emmerich C."/>
        </authorList>
    </citation>
    <scope>NUCLEOTIDE SEQUENCE</scope>
    <source>
        <strain evidence="2">DP1</strain>
    </source>
</reference>
<dbReference type="Proteomes" id="UP001295684">
    <property type="component" value="Unassembled WGS sequence"/>
</dbReference>
<protein>
    <submittedName>
        <fullName evidence="2">Uncharacterized protein</fullName>
    </submittedName>
</protein>
<dbReference type="AlphaFoldDB" id="A0AAD1XST8"/>
<organism evidence="2 3">
    <name type="scientific">Euplotes crassus</name>
    <dbReference type="NCBI Taxonomy" id="5936"/>
    <lineage>
        <taxon>Eukaryota</taxon>
        <taxon>Sar</taxon>
        <taxon>Alveolata</taxon>
        <taxon>Ciliophora</taxon>
        <taxon>Intramacronucleata</taxon>
        <taxon>Spirotrichea</taxon>
        <taxon>Hypotrichia</taxon>
        <taxon>Euplotida</taxon>
        <taxon>Euplotidae</taxon>
        <taxon>Moneuplotes</taxon>
    </lineage>
</organism>
<dbReference type="GO" id="GO:0003924">
    <property type="term" value="F:GTPase activity"/>
    <property type="evidence" value="ECO:0007669"/>
    <property type="project" value="InterPro"/>
</dbReference>
<dbReference type="SUPFAM" id="SSF52540">
    <property type="entry name" value="P-loop containing nucleoside triphosphate hydrolases"/>
    <property type="match status" value="1"/>
</dbReference>
<proteinExistence type="inferred from homology"/>
<dbReference type="FunFam" id="3.40.50.300:FF:001447">
    <property type="entry name" value="Ras-related protein Rab-1B"/>
    <property type="match status" value="1"/>
</dbReference>
<dbReference type="PROSITE" id="PS51419">
    <property type="entry name" value="RAB"/>
    <property type="match status" value="1"/>
</dbReference>
<dbReference type="InterPro" id="IPR005225">
    <property type="entry name" value="Small_GTP-bd"/>
</dbReference>
<dbReference type="InterPro" id="IPR050209">
    <property type="entry name" value="Rab_GTPases_membrane_traffic"/>
</dbReference>
<dbReference type="SMART" id="SM00175">
    <property type="entry name" value="RAB"/>
    <property type="match status" value="1"/>
</dbReference>
<dbReference type="EMBL" id="CAMPGE010020190">
    <property type="protein sequence ID" value="CAI2378461.1"/>
    <property type="molecule type" value="Genomic_DNA"/>
</dbReference>
<gene>
    <name evidence="2" type="ORF">ECRASSUSDP1_LOCUS19858</name>
</gene>
<evidence type="ECO:0000313" key="3">
    <source>
        <dbReference type="Proteomes" id="UP001295684"/>
    </source>
</evidence>
<name>A0AAD1XST8_EUPCR</name>
<dbReference type="GO" id="GO:0005525">
    <property type="term" value="F:GTP binding"/>
    <property type="evidence" value="ECO:0007669"/>
    <property type="project" value="InterPro"/>
</dbReference>
<keyword evidence="3" id="KW-1185">Reference proteome</keyword>
<evidence type="ECO:0000256" key="1">
    <source>
        <dbReference type="ARBA" id="ARBA00006270"/>
    </source>
</evidence>
<comment type="similarity">
    <text evidence="1">Belongs to the small GTPase superfamily. Rab family.</text>
</comment>
<dbReference type="CDD" id="cd00154">
    <property type="entry name" value="Rab"/>
    <property type="match status" value="1"/>
</dbReference>
<dbReference type="Gene3D" id="3.40.50.300">
    <property type="entry name" value="P-loop containing nucleotide triphosphate hydrolases"/>
    <property type="match status" value="1"/>
</dbReference>
<dbReference type="PRINTS" id="PR00449">
    <property type="entry name" value="RASTRNSFRMNG"/>
</dbReference>
<dbReference type="InterPro" id="IPR027417">
    <property type="entry name" value="P-loop_NTPase"/>
</dbReference>
<accession>A0AAD1XST8</accession>
<dbReference type="PANTHER" id="PTHR47979">
    <property type="entry name" value="DRAB11-RELATED"/>
    <property type="match status" value="1"/>
</dbReference>
<dbReference type="PROSITE" id="PS51421">
    <property type="entry name" value="RAS"/>
    <property type="match status" value="1"/>
</dbReference>
<evidence type="ECO:0000313" key="2">
    <source>
        <dbReference type="EMBL" id="CAI2378461.1"/>
    </source>
</evidence>
<sequence length="214" mass="24753">MEDEYDYKMKIIFTGDMGVGKTKIIQRYTRKMYQKQEMPATIGVEFHWKRVYLKDEDLNIKALIWDTSGSERYRAVTVGHYRDSMGAVLVFDITDLKSFESLDFWLKDLQKSVHKECVVALLPNKVDLLQNDCKREVSEEEIIKFAKANQLLYLGECSAKDDINIKETLDQLVYEIKEKQKNNLIMTNVTSKDSLALQVEEKAMCGSSESCFGC</sequence>
<comment type="caution">
    <text evidence="2">The sequence shown here is derived from an EMBL/GenBank/DDBJ whole genome shotgun (WGS) entry which is preliminary data.</text>
</comment>
<dbReference type="NCBIfam" id="TIGR00231">
    <property type="entry name" value="small_GTP"/>
    <property type="match status" value="1"/>
</dbReference>
<dbReference type="SMART" id="SM00176">
    <property type="entry name" value="RAN"/>
    <property type="match status" value="1"/>
</dbReference>
<dbReference type="Pfam" id="PF00071">
    <property type="entry name" value="Ras"/>
    <property type="match status" value="1"/>
</dbReference>
<dbReference type="SMART" id="SM00174">
    <property type="entry name" value="RHO"/>
    <property type="match status" value="1"/>
</dbReference>